<keyword evidence="1" id="KW-0812">Transmembrane</keyword>
<evidence type="ECO:0000256" key="1">
    <source>
        <dbReference type="SAM" id="Phobius"/>
    </source>
</evidence>
<dbReference type="Proteomes" id="UP000324222">
    <property type="component" value="Unassembled WGS sequence"/>
</dbReference>
<reference evidence="2 3" key="1">
    <citation type="submission" date="2019-05" db="EMBL/GenBank/DDBJ databases">
        <title>Another draft genome of Portunus trituberculatus and its Hox gene families provides insights of decapod evolution.</title>
        <authorList>
            <person name="Jeong J.-H."/>
            <person name="Song I."/>
            <person name="Kim S."/>
            <person name="Choi T."/>
            <person name="Kim D."/>
            <person name="Ryu S."/>
            <person name="Kim W."/>
        </authorList>
    </citation>
    <scope>NUCLEOTIDE SEQUENCE [LARGE SCALE GENOMIC DNA]</scope>
    <source>
        <tissue evidence="2">Muscle</tissue>
    </source>
</reference>
<organism evidence="2 3">
    <name type="scientific">Portunus trituberculatus</name>
    <name type="common">Swimming crab</name>
    <name type="synonym">Neptunus trituberculatus</name>
    <dbReference type="NCBI Taxonomy" id="210409"/>
    <lineage>
        <taxon>Eukaryota</taxon>
        <taxon>Metazoa</taxon>
        <taxon>Ecdysozoa</taxon>
        <taxon>Arthropoda</taxon>
        <taxon>Crustacea</taxon>
        <taxon>Multicrustacea</taxon>
        <taxon>Malacostraca</taxon>
        <taxon>Eumalacostraca</taxon>
        <taxon>Eucarida</taxon>
        <taxon>Decapoda</taxon>
        <taxon>Pleocyemata</taxon>
        <taxon>Brachyura</taxon>
        <taxon>Eubrachyura</taxon>
        <taxon>Portunoidea</taxon>
        <taxon>Portunidae</taxon>
        <taxon>Portuninae</taxon>
        <taxon>Portunus</taxon>
    </lineage>
</organism>
<dbReference type="AlphaFoldDB" id="A0A5B7DZU4"/>
<evidence type="ECO:0000313" key="3">
    <source>
        <dbReference type="Proteomes" id="UP000324222"/>
    </source>
</evidence>
<comment type="caution">
    <text evidence="2">The sequence shown here is derived from an EMBL/GenBank/DDBJ whole genome shotgun (WGS) entry which is preliminary data.</text>
</comment>
<name>A0A5B7DZU4_PORTR</name>
<feature type="transmembrane region" description="Helical" evidence="1">
    <location>
        <begin position="29"/>
        <end position="49"/>
    </location>
</feature>
<proteinExistence type="predicted"/>
<dbReference type="OrthoDB" id="6481667at2759"/>
<accession>A0A5B7DZU4</accession>
<keyword evidence="1" id="KW-1133">Transmembrane helix</keyword>
<keyword evidence="3" id="KW-1185">Reference proteome</keyword>
<dbReference type="EMBL" id="VSRR010001702">
    <property type="protein sequence ID" value="MPC27170.1"/>
    <property type="molecule type" value="Genomic_DNA"/>
</dbReference>
<protein>
    <submittedName>
        <fullName evidence="2">Uncharacterized protein</fullName>
    </submittedName>
</protein>
<keyword evidence="1" id="KW-0472">Membrane</keyword>
<sequence>MKQGRNTTYSGMSVWHGNVQGSKQLRETLYHIAASMLYFASALYLLIYLTNKTYRDTFYVAKTAASVSNR</sequence>
<evidence type="ECO:0000313" key="2">
    <source>
        <dbReference type="EMBL" id="MPC27170.1"/>
    </source>
</evidence>
<gene>
    <name evidence="2" type="ORF">E2C01_020335</name>
</gene>